<reference evidence="4 5" key="1">
    <citation type="submission" date="2024-05" db="EMBL/GenBank/DDBJ databases">
        <title>Genome sequencing and assembly of Indian major carp, Cirrhinus mrigala (Hamilton, 1822).</title>
        <authorList>
            <person name="Mohindra V."/>
            <person name="Chowdhury L.M."/>
            <person name="Lal K."/>
            <person name="Jena J.K."/>
        </authorList>
    </citation>
    <scope>NUCLEOTIDE SEQUENCE [LARGE SCALE GENOMIC DNA]</scope>
    <source>
        <strain evidence="4">CM1030</strain>
        <tissue evidence="4">Blood</tissue>
    </source>
</reference>
<gene>
    <name evidence="4" type="ORF">M9458_052715</name>
</gene>
<dbReference type="Pfam" id="PF13895">
    <property type="entry name" value="Ig_2"/>
    <property type="match status" value="1"/>
</dbReference>
<dbReference type="Gene3D" id="2.60.40.10">
    <property type="entry name" value="Immunoglobulins"/>
    <property type="match status" value="2"/>
</dbReference>
<dbReference type="SMART" id="SM00408">
    <property type="entry name" value="IGc2"/>
    <property type="match status" value="2"/>
</dbReference>
<dbReference type="InterPro" id="IPR036179">
    <property type="entry name" value="Ig-like_dom_sf"/>
</dbReference>
<dbReference type="EMBL" id="JAMKFB020000205">
    <property type="protein sequence ID" value="KAL0151997.1"/>
    <property type="molecule type" value="Genomic_DNA"/>
</dbReference>
<dbReference type="CDD" id="cd00096">
    <property type="entry name" value="Ig"/>
    <property type="match status" value="1"/>
</dbReference>
<feature type="domain" description="Ig-like" evidence="3">
    <location>
        <begin position="93"/>
        <end position="174"/>
    </location>
</feature>
<keyword evidence="2" id="KW-1015">Disulfide bond</keyword>
<dbReference type="PANTHER" id="PTHR11481">
    <property type="entry name" value="IMMUNOGLOBULIN FC RECEPTOR"/>
    <property type="match status" value="1"/>
</dbReference>
<keyword evidence="5" id="KW-1185">Reference proteome</keyword>
<evidence type="ECO:0000256" key="2">
    <source>
        <dbReference type="ARBA" id="ARBA00023157"/>
    </source>
</evidence>
<dbReference type="InterPro" id="IPR013783">
    <property type="entry name" value="Ig-like_fold"/>
</dbReference>
<organism evidence="4 5">
    <name type="scientific">Cirrhinus mrigala</name>
    <name type="common">Mrigala</name>
    <dbReference type="NCBI Taxonomy" id="683832"/>
    <lineage>
        <taxon>Eukaryota</taxon>
        <taxon>Metazoa</taxon>
        <taxon>Chordata</taxon>
        <taxon>Craniata</taxon>
        <taxon>Vertebrata</taxon>
        <taxon>Euteleostomi</taxon>
        <taxon>Actinopterygii</taxon>
        <taxon>Neopterygii</taxon>
        <taxon>Teleostei</taxon>
        <taxon>Ostariophysi</taxon>
        <taxon>Cypriniformes</taxon>
        <taxon>Cyprinidae</taxon>
        <taxon>Labeoninae</taxon>
        <taxon>Labeonini</taxon>
        <taxon>Cirrhinus</taxon>
    </lineage>
</organism>
<feature type="non-terminal residue" evidence="4">
    <location>
        <position position="182"/>
    </location>
</feature>
<dbReference type="FunFam" id="2.60.40.10:FF:001607">
    <property type="entry name" value="Leukocyte immune-type receptor TS32.15 L2.5a"/>
    <property type="match status" value="1"/>
</dbReference>
<proteinExistence type="predicted"/>
<dbReference type="InterPro" id="IPR003599">
    <property type="entry name" value="Ig_sub"/>
</dbReference>
<dbReference type="SMART" id="SM00409">
    <property type="entry name" value="IG"/>
    <property type="match status" value="2"/>
</dbReference>
<dbReference type="InterPro" id="IPR007110">
    <property type="entry name" value="Ig-like_dom"/>
</dbReference>
<dbReference type="Proteomes" id="UP001529510">
    <property type="component" value="Unassembled WGS sequence"/>
</dbReference>
<evidence type="ECO:0000256" key="1">
    <source>
        <dbReference type="ARBA" id="ARBA00022729"/>
    </source>
</evidence>
<evidence type="ECO:0000259" key="3">
    <source>
        <dbReference type="PROSITE" id="PS50835"/>
    </source>
</evidence>
<dbReference type="PROSITE" id="PS50835">
    <property type="entry name" value="IG_LIKE"/>
    <property type="match status" value="2"/>
</dbReference>
<sequence>RPKPVVHVHPDKNVFRGEKVTLTCDIQQTRDWWYIWHKDGNRVSSTRRDKNYMTISSVDWSHSGVYSCDGSQSKAPHYSEYSDEVTLTVSDLPTSALTVISGSPVFTGDTVNLTCVIESYSNWRYEWYKGNTNNRVMLQTSDHYTVNKDTHTIRGVNESDQYWCRGRPQSSHFSSAVHLYVK</sequence>
<evidence type="ECO:0000313" key="5">
    <source>
        <dbReference type="Proteomes" id="UP001529510"/>
    </source>
</evidence>
<dbReference type="SUPFAM" id="SSF48726">
    <property type="entry name" value="Immunoglobulin"/>
    <property type="match status" value="2"/>
</dbReference>
<feature type="non-terminal residue" evidence="4">
    <location>
        <position position="1"/>
    </location>
</feature>
<keyword evidence="1" id="KW-0732">Signal</keyword>
<protein>
    <recommendedName>
        <fullName evidence="3">Ig-like domain-containing protein</fullName>
    </recommendedName>
</protein>
<comment type="caution">
    <text evidence="4">The sequence shown here is derived from an EMBL/GenBank/DDBJ whole genome shotgun (WGS) entry which is preliminary data.</text>
</comment>
<accession>A0ABD0MPJ0</accession>
<dbReference type="InterPro" id="IPR050488">
    <property type="entry name" value="Ig_Fc_receptor"/>
</dbReference>
<dbReference type="InterPro" id="IPR003598">
    <property type="entry name" value="Ig_sub2"/>
</dbReference>
<feature type="domain" description="Ig-like" evidence="3">
    <location>
        <begin position="2"/>
        <end position="88"/>
    </location>
</feature>
<dbReference type="PANTHER" id="PTHR11481:SF64">
    <property type="entry name" value="FC RECEPTOR-LIKE PROTEIN 4"/>
    <property type="match status" value="1"/>
</dbReference>
<dbReference type="AlphaFoldDB" id="A0ABD0MPJ0"/>
<evidence type="ECO:0000313" key="4">
    <source>
        <dbReference type="EMBL" id="KAL0151997.1"/>
    </source>
</evidence>
<name>A0ABD0MPJ0_CIRMR</name>